<dbReference type="Pfam" id="PF10419">
    <property type="entry name" value="TFIIIC_sub6"/>
    <property type="match status" value="1"/>
</dbReference>
<dbReference type="Gene3D" id="2.60.40.4370">
    <property type="match status" value="1"/>
</dbReference>
<sequence>MSSEEYTIEEEEVYVLGNFCDDSIAESYLKGEYSIVGLEEGIPFIQINGKVFMGEIDSSLGSNMIFEIPQDGEDPTVKHLINTIIDHVALSIGDEYVSYQHEKTAKITYFMFFNEEPVELYQTVTLEEETQIITIPSTDSINIRYVVEAVNNAFIENGIIYDFTLTYRGCKPVCIFCKQQGHWKSECTEIQKFRQNNAKYQEKKHQKYTKNRSKIVGLTPKSVIKTTTNTLFKNISKKMSQETNEIAPQVKAIKDSTKPTKLQSLELNNKNKELISKKNIDRFTDFNSIKQPEEINLELSD</sequence>
<dbReference type="InterPro" id="IPR001878">
    <property type="entry name" value="Znf_CCHC"/>
</dbReference>
<dbReference type="STRING" id="133385.A0A2T9YRT5"/>
<dbReference type="SMART" id="SM00343">
    <property type="entry name" value="ZnF_C2HC"/>
    <property type="match status" value="1"/>
</dbReference>
<accession>A0A2T9YRT5</accession>
<keyword evidence="3" id="KW-1185">Reference proteome</keyword>
<dbReference type="GO" id="GO:0008270">
    <property type="term" value="F:zinc ion binding"/>
    <property type="evidence" value="ECO:0007669"/>
    <property type="project" value="InterPro"/>
</dbReference>
<proteinExistence type="predicted"/>
<evidence type="ECO:0000259" key="1">
    <source>
        <dbReference type="SMART" id="SM00343"/>
    </source>
</evidence>
<dbReference type="Proteomes" id="UP000245383">
    <property type="component" value="Unassembled WGS sequence"/>
</dbReference>
<protein>
    <recommendedName>
        <fullName evidence="1">CCHC-type domain-containing protein</fullName>
    </recommendedName>
</protein>
<name>A0A2T9YRT5_9FUNG</name>
<gene>
    <name evidence="2" type="ORF">BB561_002094</name>
</gene>
<dbReference type="InterPro" id="IPR019481">
    <property type="entry name" value="TFIIIC_triple_barrel"/>
</dbReference>
<organism evidence="2 3">
    <name type="scientific">Smittium simulii</name>
    <dbReference type="NCBI Taxonomy" id="133385"/>
    <lineage>
        <taxon>Eukaryota</taxon>
        <taxon>Fungi</taxon>
        <taxon>Fungi incertae sedis</taxon>
        <taxon>Zoopagomycota</taxon>
        <taxon>Kickxellomycotina</taxon>
        <taxon>Harpellomycetes</taxon>
        <taxon>Harpellales</taxon>
        <taxon>Legeriomycetaceae</taxon>
        <taxon>Smittium</taxon>
    </lineage>
</organism>
<dbReference type="OrthoDB" id="1877767at2759"/>
<dbReference type="SUPFAM" id="SSF57756">
    <property type="entry name" value="Retrovirus zinc finger-like domains"/>
    <property type="match status" value="1"/>
</dbReference>
<evidence type="ECO:0000313" key="2">
    <source>
        <dbReference type="EMBL" id="PVU95042.1"/>
    </source>
</evidence>
<evidence type="ECO:0000313" key="3">
    <source>
        <dbReference type="Proteomes" id="UP000245383"/>
    </source>
</evidence>
<comment type="caution">
    <text evidence="2">The sequence shown here is derived from an EMBL/GenBank/DDBJ whole genome shotgun (WGS) entry which is preliminary data.</text>
</comment>
<dbReference type="InterPro" id="IPR036875">
    <property type="entry name" value="Znf_CCHC_sf"/>
</dbReference>
<reference evidence="2 3" key="1">
    <citation type="journal article" date="2018" name="MBio">
        <title>Comparative Genomics Reveals the Core Gene Toolbox for the Fungus-Insect Symbiosis.</title>
        <authorList>
            <person name="Wang Y."/>
            <person name="Stata M."/>
            <person name="Wang W."/>
            <person name="Stajich J.E."/>
            <person name="White M.M."/>
            <person name="Moncalvo J.M."/>
        </authorList>
    </citation>
    <scope>NUCLEOTIDE SEQUENCE [LARGE SCALE GENOMIC DNA]</scope>
    <source>
        <strain evidence="2 3">SWE-8-4</strain>
    </source>
</reference>
<dbReference type="EMBL" id="MBFR01000067">
    <property type="protein sequence ID" value="PVU95042.1"/>
    <property type="molecule type" value="Genomic_DNA"/>
</dbReference>
<dbReference type="GO" id="GO:0003676">
    <property type="term" value="F:nucleic acid binding"/>
    <property type="evidence" value="ECO:0007669"/>
    <property type="project" value="InterPro"/>
</dbReference>
<feature type="domain" description="CCHC-type" evidence="1">
    <location>
        <begin position="173"/>
        <end position="189"/>
    </location>
</feature>
<dbReference type="AlphaFoldDB" id="A0A2T9YRT5"/>